<dbReference type="GO" id="GO:0016422">
    <property type="term" value="F:mRNA (2'-O-methyladenosine-N6-)-methyltransferase activity"/>
    <property type="evidence" value="ECO:0007669"/>
    <property type="project" value="InterPro"/>
</dbReference>
<dbReference type="GO" id="GO:0099122">
    <property type="term" value="F:RNA polymerase II C-terminal domain binding"/>
    <property type="evidence" value="ECO:0007669"/>
    <property type="project" value="InterPro"/>
</dbReference>
<dbReference type="PANTHER" id="PTHR21727:SF0">
    <property type="entry name" value="MRNA (2'-O-METHYLADENOSINE-N(6)-)-METHYLTRANSFERASE"/>
    <property type="match status" value="1"/>
</dbReference>
<organism evidence="3 4">
    <name type="scientific">Plasmodium falciparum FCH/4</name>
    <dbReference type="NCBI Taxonomy" id="1036724"/>
    <lineage>
        <taxon>Eukaryota</taxon>
        <taxon>Sar</taxon>
        <taxon>Alveolata</taxon>
        <taxon>Apicomplexa</taxon>
        <taxon>Aconoidasida</taxon>
        <taxon>Haemosporida</taxon>
        <taxon>Plasmodiidae</taxon>
        <taxon>Plasmodium</taxon>
        <taxon>Plasmodium (Laverania)</taxon>
    </lineage>
</organism>
<dbReference type="Proteomes" id="UP000030656">
    <property type="component" value="Unassembled WGS sequence"/>
</dbReference>
<evidence type="ECO:0000313" key="4">
    <source>
        <dbReference type="Proteomes" id="UP000030656"/>
    </source>
</evidence>
<proteinExistence type="predicted"/>
<dbReference type="EMBL" id="KI927873">
    <property type="protein sequence ID" value="ETW31111.1"/>
    <property type="molecule type" value="Genomic_DNA"/>
</dbReference>
<reference evidence="3 4" key="2">
    <citation type="submission" date="2013-02" db="EMBL/GenBank/DDBJ databases">
        <title>The Genome Sequence of Plasmodium falciparum FCH/4.</title>
        <authorList>
            <consortium name="The Broad Institute Genome Sequencing Platform"/>
            <consortium name="The Broad Institute Genome Sequencing Center for Infectious Disease"/>
            <person name="Neafsey D."/>
            <person name="Cheeseman I."/>
            <person name="Volkman S."/>
            <person name="Adams J."/>
            <person name="Walker B."/>
            <person name="Young S.K."/>
            <person name="Zeng Q."/>
            <person name="Gargeya S."/>
            <person name="Fitzgerald M."/>
            <person name="Haas B."/>
            <person name="Abouelleil A."/>
            <person name="Alvarado L."/>
            <person name="Arachchi H.M."/>
            <person name="Berlin A.M."/>
            <person name="Chapman S.B."/>
            <person name="Dewar J."/>
            <person name="Goldberg J."/>
            <person name="Griggs A."/>
            <person name="Gujja S."/>
            <person name="Hansen M."/>
            <person name="Howarth C."/>
            <person name="Imamovic A."/>
            <person name="Larimer J."/>
            <person name="McCowan C."/>
            <person name="Murphy C."/>
            <person name="Neiman D."/>
            <person name="Pearson M."/>
            <person name="Priest M."/>
            <person name="Roberts A."/>
            <person name="Saif S."/>
            <person name="Shea T."/>
            <person name="Sisk P."/>
            <person name="Sykes S."/>
            <person name="Wortman J."/>
            <person name="Nusbaum C."/>
            <person name="Birren B."/>
        </authorList>
    </citation>
    <scope>NUCLEOTIDE SEQUENCE [LARGE SCALE GENOMIC DNA]</scope>
    <source>
        <strain evidence="3 4">FCH/4</strain>
    </source>
</reference>
<feature type="domain" description="PCIF1 WW" evidence="2">
    <location>
        <begin position="2"/>
        <end position="120"/>
    </location>
</feature>
<dbReference type="InterPro" id="IPR039881">
    <property type="entry name" value="PCIF1-like"/>
</dbReference>
<dbReference type="AlphaFoldDB" id="A0A024VT86"/>
<protein>
    <recommendedName>
        <fullName evidence="2">PCIF1 WW domain-containing protein</fullName>
    </recommendedName>
</protein>
<evidence type="ECO:0000313" key="3">
    <source>
        <dbReference type="EMBL" id="ETW31111.1"/>
    </source>
</evidence>
<feature type="coiled-coil region" evidence="1">
    <location>
        <begin position="270"/>
        <end position="309"/>
    </location>
</feature>
<accession>A0A024VT86</accession>
<evidence type="ECO:0000259" key="2">
    <source>
        <dbReference type="Pfam" id="PF12237"/>
    </source>
</evidence>
<reference evidence="3 4" key="1">
    <citation type="submission" date="2013-02" db="EMBL/GenBank/DDBJ databases">
        <title>The Genome Annotation of Plasmodium falciparum FCH/4.</title>
        <authorList>
            <consortium name="The Broad Institute Genome Sequencing Platform"/>
            <consortium name="The Broad Institute Genome Sequencing Center for Infectious Disease"/>
            <person name="Neafsey D."/>
            <person name="Hoffman S."/>
            <person name="Volkman S."/>
            <person name="Rosenthal P."/>
            <person name="Walker B."/>
            <person name="Young S.K."/>
            <person name="Zeng Q."/>
            <person name="Gargeya S."/>
            <person name="Fitzgerald M."/>
            <person name="Haas B."/>
            <person name="Abouelleil A."/>
            <person name="Allen A.W."/>
            <person name="Alvarado L."/>
            <person name="Arachchi H.M."/>
            <person name="Berlin A.M."/>
            <person name="Chapman S.B."/>
            <person name="Gainer-Dewar J."/>
            <person name="Goldberg J."/>
            <person name="Griggs A."/>
            <person name="Gujja S."/>
            <person name="Hansen M."/>
            <person name="Howarth C."/>
            <person name="Imamovic A."/>
            <person name="Ireland A."/>
            <person name="Larimer J."/>
            <person name="McCowan C."/>
            <person name="Murphy C."/>
            <person name="Pearson M."/>
            <person name="Poon T.W."/>
            <person name="Priest M."/>
            <person name="Roberts A."/>
            <person name="Saif S."/>
            <person name="Shea T."/>
            <person name="Sisk P."/>
            <person name="Sykes S."/>
            <person name="Wortman J."/>
            <person name="Nusbaum C."/>
            <person name="Birren B."/>
        </authorList>
    </citation>
    <scope>NUCLEOTIDE SEQUENCE [LARGE SCALE GENOMIC DNA]</scope>
    <source>
        <strain evidence="3 4">FCH/4</strain>
    </source>
</reference>
<sequence length="437" mass="52521">MNALKKYMNVNVECFSSPFNSVLENYCSFFSDIDIFFGSKGDFFKYTLKSGVYEVNPPFDIFLINKLIIYILFKLKMDVNHLTFFLIIPYMKDINYYYELLFSSSYLSHFFILQRNTYTFSTRLFEGRVDPNLNWKEKQQLIYNEIEKLKNEIKKITVHSESTKIIISSMICQSKIFLYELEDNIKDYKILKEKIMNDKYLLKKGDYINEVYNGIIQNQRIKIDNVKKTNKTLLNLYNKKFSNINYIISLNENINNVDFLYLNVLIHNRKLQYDDLMKEHENNYNHLKNENMTLENKALLCLIKKYEEKNKFLNVVEYIHYVCTNLYSYEENLNYNIMYDEFLKDLKKYLKENILDYKHILENILLKTDINYVNEQNIVNDILSKKKIYDISFEEVKNTTMKSEYSMENIKTSVKTENKDISLNKEECNKDDHVQGI</sequence>
<keyword evidence="1" id="KW-0175">Coiled coil</keyword>
<evidence type="ECO:0000256" key="1">
    <source>
        <dbReference type="SAM" id="Coils"/>
    </source>
</evidence>
<name>A0A024VT86_PLAFA</name>
<gene>
    <name evidence="3" type="ORF">PFFCH_01451</name>
</gene>
<dbReference type="PANTHER" id="PTHR21727">
    <property type="entry name" value="PHOSPHORYLATED CTD INTERACTING FACTOR 1"/>
    <property type="match status" value="1"/>
</dbReference>
<dbReference type="Pfam" id="PF12237">
    <property type="entry name" value="PCIF1_WW"/>
    <property type="match status" value="1"/>
</dbReference>
<dbReference type="OrthoDB" id="372094at2759"/>
<dbReference type="InterPro" id="IPR022035">
    <property type="entry name" value="PCIF1_WW"/>
</dbReference>